<feature type="transmembrane region" description="Helical" evidence="1">
    <location>
        <begin position="185"/>
        <end position="205"/>
    </location>
</feature>
<dbReference type="AlphaFoldDB" id="A0A1J8NML3"/>
<keyword evidence="1" id="KW-1133">Transmembrane helix</keyword>
<evidence type="ECO:0000313" key="2">
    <source>
        <dbReference type="EMBL" id="OIZ96130.1"/>
    </source>
</evidence>
<proteinExistence type="predicted"/>
<feature type="transmembrane region" description="Helical" evidence="1">
    <location>
        <begin position="109"/>
        <end position="133"/>
    </location>
</feature>
<dbReference type="Proteomes" id="UP000183924">
    <property type="component" value="Unassembled WGS sequence"/>
</dbReference>
<evidence type="ECO:0000313" key="3">
    <source>
        <dbReference type="Proteomes" id="UP000183924"/>
    </source>
</evidence>
<dbReference type="RefSeq" id="WP_071661916.1">
    <property type="nucleotide sequence ID" value="NZ_LUKY01000027.1"/>
</dbReference>
<name>A0A1J8NML3_9COXI</name>
<reference evidence="2 3" key="1">
    <citation type="submission" date="2016-03" db="EMBL/GenBank/DDBJ databases">
        <title>Comparative genomics of Rickettsiella.</title>
        <authorList>
            <person name="Chandler C."/>
            <person name="Wang Y."/>
        </authorList>
    </citation>
    <scope>NUCLEOTIDE SEQUENCE [LARGE SCALE GENOMIC DNA]</scope>
    <source>
        <strain evidence="2 3">RCFS May 2013</strain>
    </source>
</reference>
<dbReference type="OrthoDB" id="9872097at2"/>
<dbReference type="EMBL" id="LUKY01000027">
    <property type="protein sequence ID" value="OIZ96130.1"/>
    <property type="molecule type" value="Genomic_DNA"/>
</dbReference>
<comment type="caution">
    <text evidence="2">The sequence shown here is derived from an EMBL/GenBank/DDBJ whole genome shotgun (WGS) entry which is preliminary data.</text>
</comment>
<feature type="transmembrane region" description="Helical" evidence="1">
    <location>
        <begin position="231"/>
        <end position="249"/>
    </location>
</feature>
<feature type="transmembrane region" description="Helical" evidence="1">
    <location>
        <begin position="38"/>
        <end position="56"/>
    </location>
</feature>
<feature type="transmembrane region" description="Helical" evidence="1">
    <location>
        <begin position="154"/>
        <end position="179"/>
    </location>
</feature>
<keyword evidence="1" id="KW-0812">Transmembrane</keyword>
<organism evidence="2 3">
    <name type="scientific">Candidatus Rickettsiella isopodorum</name>
    <dbReference type="NCBI Taxonomy" id="1225476"/>
    <lineage>
        <taxon>Bacteria</taxon>
        <taxon>Pseudomonadati</taxon>
        <taxon>Pseudomonadota</taxon>
        <taxon>Gammaproteobacteria</taxon>
        <taxon>Legionellales</taxon>
        <taxon>Coxiellaceae</taxon>
        <taxon>Rickettsiella</taxon>
    </lineage>
</organism>
<sequence>MPRIVSSIKKHITTTEFWRALSFVLKRLESIAKYLTKLPLPFTFSLYILHLLRAALRIYSYFYKIKNKNLGDTCKLLFAVFKVSIAIIALVLLGCGFASLPSILLASFFAYSILKLIHSAIVLLASTIAYLKIDKQSIGQRWRRAHYRDNMTKHVGMLGAGLLFVLFTCLFNVGTSILIWSNPLLLLADTVIGVGLLVAVFYLGYKIGKNKHLASENLVFMSDQAAKIKKFLLLFGLAIVALLLTAATPSLGVSAITIALVLLCSQDIVLTVYYYFNGVYIPDPEPANLNEEPLNTYIGQTNRDYYHTFSPILYLQTQVSEKLQQIKEVNKANKKLILKVTLVKLLQLENKLAKITKLSAFSRFFSSQKKLNVKKEYLLRELTWALNTDDQEVLIDLFILAIIDLAENKRTVFLKNNLCELLDLLDRGNLDYHLLQKNSLAQLFFLARQGECTQQTEIVKPQAFYQSFWKKVGACDALSQAFRASRNIEEQISVSNLPLVAYLN</sequence>
<gene>
    <name evidence="2" type="ORF">A1D18_00775</name>
</gene>
<keyword evidence="3" id="KW-1185">Reference proteome</keyword>
<dbReference type="STRING" id="1225476.A1D18_00775"/>
<keyword evidence="1" id="KW-0472">Membrane</keyword>
<feature type="transmembrane region" description="Helical" evidence="1">
    <location>
        <begin position="76"/>
        <end position="103"/>
    </location>
</feature>
<accession>A0A1J8NML3</accession>
<evidence type="ECO:0000256" key="1">
    <source>
        <dbReference type="SAM" id="Phobius"/>
    </source>
</evidence>
<protein>
    <submittedName>
        <fullName evidence="2">Uncharacterized protein</fullName>
    </submittedName>
</protein>